<accession>A0ABT3G6Z9</accession>
<keyword evidence="1" id="KW-0732">Signal</keyword>
<dbReference type="SUPFAM" id="SSF52266">
    <property type="entry name" value="SGNH hydrolase"/>
    <property type="match status" value="1"/>
</dbReference>
<organism evidence="2 3">
    <name type="scientific">Luteolibacter rhizosphaerae</name>
    <dbReference type="NCBI Taxonomy" id="2989719"/>
    <lineage>
        <taxon>Bacteria</taxon>
        <taxon>Pseudomonadati</taxon>
        <taxon>Verrucomicrobiota</taxon>
        <taxon>Verrucomicrobiia</taxon>
        <taxon>Verrucomicrobiales</taxon>
        <taxon>Verrucomicrobiaceae</taxon>
        <taxon>Luteolibacter</taxon>
    </lineage>
</organism>
<comment type="caution">
    <text evidence="2">The sequence shown here is derived from an EMBL/GenBank/DDBJ whole genome shotgun (WGS) entry which is preliminary data.</text>
</comment>
<dbReference type="InterPro" id="IPR036514">
    <property type="entry name" value="SGNH_hydro_sf"/>
</dbReference>
<gene>
    <name evidence="2" type="ORF">OJ996_15565</name>
</gene>
<evidence type="ECO:0000313" key="3">
    <source>
        <dbReference type="Proteomes" id="UP001165653"/>
    </source>
</evidence>
<keyword evidence="3" id="KW-1185">Reference proteome</keyword>
<evidence type="ECO:0000313" key="2">
    <source>
        <dbReference type="EMBL" id="MCW1915005.1"/>
    </source>
</evidence>
<protein>
    <submittedName>
        <fullName evidence="2">SGNH/GDSL hydrolase family protein</fullName>
    </submittedName>
</protein>
<dbReference type="GO" id="GO:0016787">
    <property type="term" value="F:hydrolase activity"/>
    <property type="evidence" value="ECO:0007669"/>
    <property type="project" value="UniProtKB-KW"/>
</dbReference>
<reference evidence="2" key="1">
    <citation type="submission" date="2022-10" db="EMBL/GenBank/DDBJ databases">
        <title>Luteolibacter sp. GHJ8, whole genome shotgun sequencing project.</title>
        <authorList>
            <person name="Zhao G."/>
            <person name="Shen L."/>
        </authorList>
    </citation>
    <scope>NUCLEOTIDE SEQUENCE</scope>
    <source>
        <strain evidence="2">GHJ8</strain>
    </source>
</reference>
<dbReference type="InterPro" id="IPR001087">
    <property type="entry name" value="GDSL"/>
</dbReference>
<evidence type="ECO:0000256" key="1">
    <source>
        <dbReference type="SAM" id="SignalP"/>
    </source>
</evidence>
<dbReference type="Proteomes" id="UP001165653">
    <property type="component" value="Unassembled WGS sequence"/>
</dbReference>
<name>A0ABT3G6Z9_9BACT</name>
<dbReference type="Pfam" id="PF00657">
    <property type="entry name" value="Lipase_GDSL"/>
    <property type="match status" value="1"/>
</dbReference>
<feature type="signal peptide" evidence="1">
    <location>
        <begin position="1"/>
        <end position="19"/>
    </location>
</feature>
<proteinExistence type="predicted"/>
<dbReference type="Gene3D" id="3.40.50.1110">
    <property type="entry name" value="SGNH hydrolase"/>
    <property type="match status" value="1"/>
</dbReference>
<feature type="chain" id="PRO_5047411714" evidence="1">
    <location>
        <begin position="20"/>
        <end position="491"/>
    </location>
</feature>
<dbReference type="RefSeq" id="WP_264514547.1">
    <property type="nucleotide sequence ID" value="NZ_JAPDDR010000008.1"/>
</dbReference>
<dbReference type="EMBL" id="JAPDDR010000008">
    <property type="protein sequence ID" value="MCW1915005.1"/>
    <property type="molecule type" value="Genomic_DNA"/>
</dbReference>
<sequence>MKLPLLLSLMLGLHLPLQAADQVVTLGDSLTYGYEGEFCFRITVPPAAGSSAGTYGDNMPATVRNWIETLSSTNYRNAHFDQGARVTFRLSFALLGGNTYTLFLRNRFNWAIPGLKVDQLREFVLGQKTFLQLLAADPDFAPLADALGNPLVSNFNQANQFNVTEMNTQITSNAERLVFFIGGNDVRGVYQSIYEGNPVGSFVDDFMADATAVLDHVRSKNPNIQLLVVAVPHIGITPDIKSTCPTDPVKTPRVTAMLQDLNARLEALAKQKGGGFADIFTPTLSLLDSSSYGIHGIPFANSGTATGDLDYLWLNGEFSANFHPNTNAQLVIANEIIRGFNKRYQTGIAPLSATEMLGNRLGKSAVQIDMSFANWMTGFGLSGQGENSDADGDGIKAGAEFALGLNPTLPDADQIASTRVSGGSQLELAYPKRLPSSTRFTLQATSSTGLAAPFTRIAPAPTIGSDGLYRARIPVTPGGRGFLRLESTLAP</sequence>
<keyword evidence="2" id="KW-0378">Hydrolase</keyword>